<sequence length="140" mass="16206">MKKGLTGFFFTLFFLLIGVYHQSYAHTSYEDISYTLRKAFENPDYLHLATTSHRHGLQRKLHAPGKSKKNYIKIFAADNEEDDDVTAFRKALEIPRDLTAFFADYFTDHSSHQTIQGLPSNKLLSCLPADRYILFLVIRI</sequence>
<proteinExistence type="predicted"/>
<keyword evidence="2" id="KW-1185">Reference proteome</keyword>
<reference evidence="1 2" key="1">
    <citation type="submission" date="2019-08" db="EMBL/GenBank/DDBJ databases">
        <title>Whole genome sequencing of chitin degrading bacteria Chitinophaga pinensis YS16.</title>
        <authorList>
            <person name="Singh R.P."/>
            <person name="Manchanda G."/>
            <person name="Maurya I.K."/>
            <person name="Joshi N.K."/>
            <person name="Srivastava A.K."/>
        </authorList>
    </citation>
    <scope>NUCLEOTIDE SEQUENCE [LARGE SCALE GENOMIC DNA]</scope>
    <source>
        <strain evidence="1 2">YS-16</strain>
    </source>
</reference>
<dbReference type="Proteomes" id="UP000318815">
    <property type="component" value="Unassembled WGS sequence"/>
</dbReference>
<name>A0A5C6LLW3_9BACT</name>
<organism evidence="1 2">
    <name type="scientific">Chitinophaga pinensis</name>
    <dbReference type="NCBI Taxonomy" id="79329"/>
    <lineage>
        <taxon>Bacteria</taxon>
        <taxon>Pseudomonadati</taxon>
        <taxon>Bacteroidota</taxon>
        <taxon>Chitinophagia</taxon>
        <taxon>Chitinophagales</taxon>
        <taxon>Chitinophagaceae</taxon>
        <taxon>Chitinophaga</taxon>
    </lineage>
</organism>
<gene>
    <name evidence="1" type="ORF">FEF09_27225</name>
</gene>
<dbReference type="RefSeq" id="WP_146308018.1">
    <property type="nucleotide sequence ID" value="NZ_VOHS01000057.1"/>
</dbReference>
<protein>
    <submittedName>
        <fullName evidence="1">Uncharacterized protein</fullName>
    </submittedName>
</protein>
<dbReference type="AlphaFoldDB" id="A0A5C6LLW3"/>
<comment type="caution">
    <text evidence="1">The sequence shown here is derived from an EMBL/GenBank/DDBJ whole genome shotgun (WGS) entry which is preliminary data.</text>
</comment>
<evidence type="ECO:0000313" key="1">
    <source>
        <dbReference type="EMBL" id="TWV93319.1"/>
    </source>
</evidence>
<evidence type="ECO:0000313" key="2">
    <source>
        <dbReference type="Proteomes" id="UP000318815"/>
    </source>
</evidence>
<dbReference type="EMBL" id="VOHS01000057">
    <property type="protein sequence ID" value="TWV93319.1"/>
    <property type="molecule type" value="Genomic_DNA"/>
</dbReference>
<dbReference type="OrthoDB" id="669403at2"/>
<accession>A0A5C6LLW3</accession>